<organism evidence="8 9">
    <name type="scientific">Latimeria chalumnae</name>
    <name type="common">Coelacanth</name>
    <dbReference type="NCBI Taxonomy" id="7897"/>
    <lineage>
        <taxon>Eukaryota</taxon>
        <taxon>Metazoa</taxon>
        <taxon>Chordata</taxon>
        <taxon>Craniata</taxon>
        <taxon>Vertebrata</taxon>
        <taxon>Euteleostomi</taxon>
        <taxon>Coelacanthiformes</taxon>
        <taxon>Coelacanthidae</taxon>
        <taxon>Latimeria</taxon>
    </lineage>
</organism>
<dbReference type="PANTHER" id="PTHR20855">
    <property type="entry name" value="ADIPOR/PROGESTIN RECEPTOR-RELATED"/>
    <property type="match status" value="1"/>
</dbReference>
<evidence type="ECO:0000256" key="3">
    <source>
        <dbReference type="ARBA" id="ARBA00022692"/>
    </source>
</evidence>
<feature type="binding site" evidence="6">
    <location>
        <position position="275"/>
    </location>
    <ligand>
        <name>Zn(2+)</name>
        <dbReference type="ChEBI" id="CHEBI:29105"/>
    </ligand>
</feature>
<keyword evidence="6" id="KW-0479">Metal-binding</keyword>
<dbReference type="FunCoup" id="H3AXK8">
    <property type="interactions" value="38"/>
</dbReference>
<accession>H3AXK8</accession>
<dbReference type="GeneTree" id="ENSGT00940000158844"/>
<dbReference type="PANTHER" id="PTHR20855:SF38">
    <property type="entry name" value="MEMBRANE PROGESTIN RECEPTOR GAMMA"/>
    <property type="match status" value="1"/>
</dbReference>
<feature type="binding site" evidence="6">
    <location>
        <position position="271"/>
    </location>
    <ligand>
        <name>Zn(2+)</name>
        <dbReference type="ChEBI" id="CHEBI:29105"/>
    </ligand>
</feature>
<keyword evidence="9" id="KW-1185">Reference proteome</keyword>
<evidence type="ECO:0000256" key="4">
    <source>
        <dbReference type="ARBA" id="ARBA00022989"/>
    </source>
</evidence>
<comment type="subcellular location">
    <subcellularLocation>
        <location evidence="1">Membrane</location>
        <topology evidence="1">Multi-pass membrane protein</topology>
    </subcellularLocation>
</comment>
<dbReference type="Pfam" id="PF03006">
    <property type="entry name" value="HlyIII"/>
    <property type="match status" value="1"/>
</dbReference>
<keyword evidence="4 7" id="KW-1133">Transmembrane helix</keyword>
<dbReference type="GO" id="GO:0046872">
    <property type="term" value="F:metal ion binding"/>
    <property type="evidence" value="ECO:0007669"/>
    <property type="project" value="UniProtKB-KW"/>
</dbReference>
<dbReference type="InParanoid" id="H3AXK8"/>
<dbReference type="STRING" id="7897.ENSLACP00000014379"/>
<dbReference type="Ensembl" id="ENSLACT00000014479.1">
    <property type="protein sequence ID" value="ENSLACP00000014379.1"/>
    <property type="gene ID" value="ENSLACG00000012656.2"/>
</dbReference>
<reference evidence="9" key="1">
    <citation type="submission" date="2011-08" db="EMBL/GenBank/DDBJ databases">
        <title>The draft genome of Latimeria chalumnae.</title>
        <authorList>
            <person name="Di Palma F."/>
            <person name="Alfoldi J."/>
            <person name="Johnson J."/>
            <person name="Berlin A."/>
            <person name="Gnerre S."/>
            <person name="Jaffe D."/>
            <person name="MacCallum I."/>
            <person name="Young S."/>
            <person name="Walker B.J."/>
            <person name="Lander E."/>
            <person name="Lindblad-Toh K."/>
        </authorList>
    </citation>
    <scope>NUCLEOTIDE SEQUENCE [LARGE SCALE GENOMIC DNA]</scope>
    <source>
        <strain evidence="9">Wild caught</strain>
    </source>
</reference>
<evidence type="ECO:0000256" key="6">
    <source>
        <dbReference type="PIRSR" id="PIRSR604254-1"/>
    </source>
</evidence>
<reference evidence="8" key="3">
    <citation type="submission" date="2025-09" db="UniProtKB">
        <authorList>
            <consortium name="Ensembl"/>
        </authorList>
    </citation>
    <scope>IDENTIFICATION</scope>
</reference>
<evidence type="ECO:0000256" key="7">
    <source>
        <dbReference type="SAM" id="Phobius"/>
    </source>
</evidence>
<gene>
    <name evidence="8" type="primary">PAQR5</name>
</gene>
<evidence type="ECO:0000313" key="8">
    <source>
        <dbReference type="Ensembl" id="ENSLACP00000014379.1"/>
    </source>
</evidence>
<dbReference type="GO" id="GO:0016020">
    <property type="term" value="C:membrane"/>
    <property type="evidence" value="ECO:0007669"/>
    <property type="project" value="UniProtKB-SubCell"/>
</dbReference>
<keyword evidence="3 7" id="KW-0812">Transmembrane</keyword>
<name>H3AXK8_LATCH</name>
<dbReference type="Proteomes" id="UP000008672">
    <property type="component" value="Unassembled WGS sequence"/>
</dbReference>
<feature type="transmembrane region" description="Helical" evidence="7">
    <location>
        <begin position="237"/>
        <end position="254"/>
    </location>
</feature>
<proteinExistence type="inferred from homology"/>
<keyword evidence="5 7" id="KW-0472">Membrane</keyword>
<dbReference type="GO" id="GO:0038023">
    <property type="term" value="F:signaling receptor activity"/>
    <property type="evidence" value="ECO:0007669"/>
    <property type="project" value="TreeGrafter"/>
</dbReference>
<dbReference type="InterPro" id="IPR004254">
    <property type="entry name" value="AdipoR/HlyIII-related"/>
</dbReference>
<evidence type="ECO:0000256" key="2">
    <source>
        <dbReference type="ARBA" id="ARBA00007018"/>
    </source>
</evidence>
<feature type="transmembrane region" description="Helical" evidence="7">
    <location>
        <begin position="306"/>
        <end position="336"/>
    </location>
</feature>
<sequence>MLSLKLPRLLSINQVPRVFHEESIIFGYRHPRSSATDCILSVFQLTNETLNIWTHFLPTWYFLWKLFALLYTLDFWNEAFAWPLIVYMLSCCIYPFASSCAHTFSTMSSRARHICFFFDYGALGFYSLGSAISYSAYIMPDKWVNSTFHQYYVSVAVLNTIVCTGLSCYSRLGLPFVHYNHDTIERLLELDRPKLSKILRVVAFAYPYLFDNIPLFYRLLLCAGESCAHNETIPVHYRHIMLAFLTAFLFATHLPERLAPGCFDYIVGHSHQLFHICAIIGTHFQMETIIKDMTLRRSWLIANSPLPTFSGTIGAVCVSITLSCCIICAFSISLYWKPNFSKKAKKE</sequence>
<keyword evidence="6" id="KW-0862">Zinc</keyword>
<feature type="transmembrane region" description="Helical" evidence="7">
    <location>
        <begin position="52"/>
        <end position="73"/>
    </location>
</feature>
<comment type="similarity">
    <text evidence="2">Belongs to the ADIPOR family.</text>
</comment>
<feature type="transmembrane region" description="Helical" evidence="7">
    <location>
        <begin position="198"/>
        <end position="217"/>
    </location>
</feature>
<feature type="transmembrane region" description="Helical" evidence="7">
    <location>
        <begin position="151"/>
        <end position="177"/>
    </location>
</feature>
<dbReference type="EMBL" id="AFYH01080145">
    <property type="status" value="NOT_ANNOTATED_CDS"/>
    <property type="molecule type" value="Genomic_DNA"/>
</dbReference>
<evidence type="ECO:0000256" key="1">
    <source>
        <dbReference type="ARBA" id="ARBA00004141"/>
    </source>
</evidence>
<evidence type="ECO:0000256" key="5">
    <source>
        <dbReference type="ARBA" id="ARBA00023136"/>
    </source>
</evidence>
<feature type="transmembrane region" description="Helical" evidence="7">
    <location>
        <begin position="79"/>
        <end position="97"/>
    </location>
</feature>
<feature type="binding site" evidence="6">
    <location>
        <position position="102"/>
    </location>
    <ligand>
        <name>Zn(2+)</name>
        <dbReference type="ChEBI" id="CHEBI:29105"/>
    </ligand>
</feature>
<evidence type="ECO:0000313" key="9">
    <source>
        <dbReference type="Proteomes" id="UP000008672"/>
    </source>
</evidence>
<dbReference type="eggNOG" id="KOG0748">
    <property type="taxonomic scope" value="Eukaryota"/>
</dbReference>
<dbReference type="OMA" id="YRHTAFA"/>
<reference evidence="8" key="2">
    <citation type="submission" date="2025-08" db="UniProtKB">
        <authorList>
            <consortium name="Ensembl"/>
        </authorList>
    </citation>
    <scope>IDENTIFICATION</scope>
</reference>
<dbReference type="AlphaFoldDB" id="H3AXK8"/>
<feature type="transmembrane region" description="Helical" evidence="7">
    <location>
        <begin position="117"/>
        <end position="139"/>
    </location>
</feature>
<protein>
    <submittedName>
        <fullName evidence="8">Progestin and adipoQ receptor family member 5</fullName>
    </submittedName>
</protein>